<dbReference type="EMBL" id="JARUHM010000010">
    <property type="protein sequence ID" value="MDT9410980.1"/>
    <property type="molecule type" value="Genomic_DNA"/>
</dbReference>
<feature type="binding site" evidence="7">
    <location>
        <position position="152"/>
    </location>
    <ligand>
        <name>substrate</name>
    </ligand>
</feature>
<evidence type="ECO:0000256" key="7">
    <source>
        <dbReference type="HAMAP-Rule" id="MF_00834"/>
    </source>
</evidence>
<evidence type="ECO:0000256" key="3">
    <source>
        <dbReference type="ARBA" id="ARBA00022679"/>
    </source>
</evidence>
<keyword evidence="2 7" id="KW-0032">Aminotransferase</keyword>
<dbReference type="AlphaFoldDB" id="A0A6I8MHF8"/>
<dbReference type="Gene3D" id="3.90.1150.10">
    <property type="entry name" value="Aspartate Aminotransferase, domain 1"/>
    <property type="match status" value="1"/>
</dbReference>
<keyword evidence="3 7" id="KW-0808">Transferase</keyword>
<dbReference type="GO" id="GO:0004015">
    <property type="term" value="F:adenosylmethionine-8-amino-7-oxononanoate transaminase activity"/>
    <property type="evidence" value="ECO:0007669"/>
    <property type="project" value="UniProtKB-UniRule"/>
</dbReference>
<dbReference type="InterPro" id="IPR015421">
    <property type="entry name" value="PyrdxlP-dep_Trfase_major"/>
</dbReference>
<dbReference type="KEGG" id="crf:FRC0190_01167"/>
<feature type="site" description="Participates in the substrate recognition with KAPA and in a stacking interaction with the adenine ring of SAM" evidence="7">
    <location>
        <position position="24"/>
    </location>
</feature>
<evidence type="ECO:0000313" key="11">
    <source>
        <dbReference type="Proteomes" id="UP001265983"/>
    </source>
</evidence>
<comment type="pathway">
    <text evidence="7">Cofactor biosynthesis; biotin biosynthesis; 7,8-diaminononanoate from 8-amino-7-oxononanoate (SAM route): step 1/1.</text>
</comment>
<dbReference type="InterPro" id="IPR015422">
    <property type="entry name" value="PyrdxlP-dep_Trfase_small"/>
</dbReference>
<dbReference type="NCBIfam" id="NF004624">
    <property type="entry name" value="PRK05964.1"/>
    <property type="match status" value="1"/>
</dbReference>
<dbReference type="PANTHER" id="PTHR42684">
    <property type="entry name" value="ADENOSYLMETHIONINE-8-AMINO-7-OXONONANOATE AMINOTRANSFERASE"/>
    <property type="match status" value="1"/>
</dbReference>
<keyword evidence="4 7" id="KW-0949">S-adenosyl-L-methionine</keyword>
<keyword evidence="7" id="KW-0963">Cytoplasm</keyword>
<dbReference type="PROSITE" id="PS00600">
    <property type="entry name" value="AA_TRANSFER_CLASS_3"/>
    <property type="match status" value="1"/>
</dbReference>
<gene>
    <name evidence="7" type="primary">bioA</name>
    <name evidence="9" type="ORF">FRC0190_01167</name>
    <name evidence="8" type="ORF">P8T80_06245</name>
</gene>
<feature type="binding site" evidence="7">
    <location>
        <begin position="119"/>
        <end position="120"/>
    </location>
    <ligand>
        <name>pyridoxal 5'-phosphate</name>
        <dbReference type="ChEBI" id="CHEBI:597326"/>
    </ligand>
</feature>
<dbReference type="NCBIfam" id="TIGR00508">
    <property type="entry name" value="bioA"/>
    <property type="match status" value="1"/>
</dbReference>
<dbReference type="Proteomes" id="UP000423525">
    <property type="component" value="Chromosome"/>
</dbReference>
<evidence type="ECO:0000256" key="4">
    <source>
        <dbReference type="ARBA" id="ARBA00022691"/>
    </source>
</evidence>
<dbReference type="UniPathway" id="UPA00078">
    <property type="reaction ID" value="UER00160"/>
</dbReference>
<keyword evidence="6 7" id="KW-0663">Pyridoxal phosphate</keyword>
<feature type="binding site" evidence="7">
    <location>
        <position position="251"/>
    </location>
    <ligand>
        <name>pyridoxal 5'-phosphate</name>
        <dbReference type="ChEBI" id="CHEBI:597326"/>
    </ligand>
</feature>
<reference evidence="8 11" key="2">
    <citation type="submission" date="2023-03" db="EMBL/GenBank/DDBJ databases">
        <title>Whole genome sequence of the first Corynebacterium rouxii strains isolated in Brazil: a recent member of Corynebacterium diphtheriae complex.</title>
        <authorList>
            <person name="Vieira V."/>
            <person name="Ramos J.N."/>
            <person name="Araujo M.R.B."/>
            <person name="Baio P.V."/>
            <person name="Sant'Anna L.O."/>
            <person name="Veras J.F.C."/>
            <person name="Vieira E.M.D."/>
            <person name="Sousa M.A.B."/>
            <person name="Camargo C.H."/>
            <person name="Sacchi C.T."/>
            <person name="Campos K.R."/>
            <person name="Santos M.B.N."/>
            <person name="Bokermann S."/>
            <person name="Alvim L.B."/>
            <person name="Santos L.S."/>
            <person name="Mattos-Guaraldi A.L."/>
        </authorList>
    </citation>
    <scope>NUCLEOTIDE SEQUENCE [LARGE SCALE GENOMIC DNA]</scope>
    <source>
        <strain evidence="8 11">70862</strain>
    </source>
</reference>
<dbReference type="Gene3D" id="3.40.640.10">
    <property type="entry name" value="Type I PLP-dependent aspartate aminotransferase-like (Major domain)"/>
    <property type="match status" value="1"/>
</dbReference>
<comment type="function">
    <text evidence="7">Catalyzes the transfer of the alpha-amino group from S-adenosyl-L-methionine (SAM) to 7-keto-8-aminopelargonic acid (KAPA) to form 7,8-diaminopelargonic acid (DAPA). It is the only aminotransferase known to utilize SAM as an amino donor.</text>
</comment>
<feature type="modified residue" description="N6-(pyridoxal phosphate)lysine" evidence="7">
    <location>
        <position position="280"/>
    </location>
</feature>
<evidence type="ECO:0000313" key="10">
    <source>
        <dbReference type="Proteomes" id="UP000423525"/>
    </source>
</evidence>
<comment type="cofactor">
    <cofactor evidence="1 7">
        <name>pyridoxal 5'-phosphate</name>
        <dbReference type="ChEBI" id="CHEBI:597326"/>
    </cofactor>
</comment>
<organism evidence="9 10">
    <name type="scientific">Corynebacterium rouxii</name>
    <dbReference type="NCBI Taxonomy" id="2719119"/>
    <lineage>
        <taxon>Bacteria</taxon>
        <taxon>Bacillati</taxon>
        <taxon>Actinomycetota</taxon>
        <taxon>Actinomycetes</taxon>
        <taxon>Mycobacteriales</taxon>
        <taxon>Corynebacteriaceae</taxon>
        <taxon>Corynebacterium</taxon>
    </lineage>
</organism>
<feature type="binding site" evidence="7">
    <location>
        <position position="59"/>
    </location>
    <ligand>
        <name>substrate</name>
    </ligand>
</feature>
<dbReference type="GO" id="GO:0005737">
    <property type="term" value="C:cytoplasm"/>
    <property type="evidence" value="ECO:0007669"/>
    <property type="project" value="UniProtKB-SubCell"/>
</dbReference>
<feature type="binding site" evidence="7">
    <location>
        <position position="280"/>
    </location>
    <ligand>
        <name>substrate</name>
    </ligand>
</feature>
<evidence type="ECO:0000313" key="8">
    <source>
        <dbReference type="EMBL" id="MDT9410980.1"/>
    </source>
</evidence>
<dbReference type="CDD" id="cd00610">
    <property type="entry name" value="OAT_like"/>
    <property type="match status" value="1"/>
</dbReference>
<keyword evidence="11" id="KW-1185">Reference proteome</keyword>
<dbReference type="InterPro" id="IPR015424">
    <property type="entry name" value="PyrdxlP-dep_Trfase"/>
</dbReference>
<dbReference type="EC" id="2.6.1.62" evidence="7"/>
<evidence type="ECO:0000313" key="9">
    <source>
        <dbReference type="EMBL" id="VZH85189.1"/>
    </source>
</evidence>
<evidence type="ECO:0000256" key="5">
    <source>
        <dbReference type="ARBA" id="ARBA00022756"/>
    </source>
</evidence>
<reference evidence="9 10" key="1">
    <citation type="submission" date="2019-11" db="EMBL/GenBank/DDBJ databases">
        <authorList>
            <person name="Brisse S."/>
        </authorList>
    </citation>
    <scope>NUCLEOTIDE SEQUENCE [LARGE SCALE GENOMIC DNA]</scope>
    <source>
        <strain evidence="9">FRC0190</strain>
    </source>
</reference>
<protein>
    <recommendedName>
        <fullName evidence="7">Adenosylmethionine-8-amino-7-oxononanoate aminotransferase</fullName>
        <ecNumber evidence="7">2.6.1.62</ecNumber>
    </recommendedName>
    <alternativeName>
        <fullName evidence="7">7,8-diamino-pelargonic acid aminotransferase</fullName>
        <shortName evidence="7">DAPA AT</shortName>
        <shortName evidence="7">DAPA aminotransferase</shortName>
    </alternativeName>
    <alternativeName>
        <fullName evidence="7">7,8-diaminononanoate synthase</fullName>
        <shortName evidence="7">DANS</shortName>
    </alternativeName>
    <alternativeName>
        <fullName evidence="7">Diaminopelargonic acid synthase</fullName>
    </alternativeName>
</protein>
<dbReference type="GO" id="GO:0009102">
    <property type="term" value="P:biotin biosynthetic process"/>
    <property type="evidence" value="ECO:0007669"/>
    <property type="project" value="UniProtKB-UniRule"/>
</dbReference>
<comment type="subcellular location">
    <subcellularLocation>
        <location evidence="7">Cytoplasm</location>
    </subcellularLocation>
</comment>
<dbReference type="PANTHER" id="PTHR42684:SF17">
    <property type="entry name" value="ADENOSYLMETHIONINE-8-AMINO-7-OXONONANOATE AMINOTRANSFERASE"/>
    <property type="match status" value="1"/>
</dbReference>
<comment type="similarity">
    <text evidence="7">Belongs to the class-III pyridoxal-phosphate-dependent aminotransferase family. BioA subfamily.</text>
</comment>
<feature type="binding site" evidence="7">
    <location>
        <position position="314"/>
    </location>
    <ligand>
        <name>substrate</name>
    </ligand>
</feature>
<dbReference type="HAMAP" id="MF_00834">
    <property type="entry name" value="BioA"/>
    <property type="match status" value="1"/>
</dbReference>
<dbReference type="InterPro" id="IPR005815">
    <property type="entry name" value="BioA"/>
</dbReference>
<dbReference type="GO" id="GO:0030170">
    <property type="term" value="F:pyridoxal phosphate binding"/>
    <property type="evidence" value="ECO:0007669"/>
    <property type="project" value="UniProtKB-UniRule"/>
</dbReference>
<dbReference type="RefSeq" id="WP_155872692.1">
    <property type="nucleotide sequence ID" value="NZ_CP168248.1"/>
</dbReference>
<comment type="subunit">
    <text evidence="7">Homodimer.</text>
</comment>
<proteinExistence type="inferred from homology"/>
<feature type="binding site" evidence="7">
    <location>
        <begin position="315"/>
        <end position="316"/>
    </location>
    <ligand>
        <name>pyridoxal 5'-phosphate</name>
        <dbReference type="ChEBI" id="CHEBI:597326"/>
    </ligand>
</feature>
<evidence type="ECO:0000256" key="6">
    <source>
        <dbReference type="ARBA" id="ARBA00022898"/>
    </source>
</evidence>
<name>A0A6I8MHF8_9CORY</name>
<dbReference type="InterPro" id="IPR005814">
    <property type="entry name" value="Aminotrans_3"/>
</dbReference>
<dbReference type="Pfam" id="PF00202">
    <property type="entry name" value="Aminotran_3"/>
    <property type="match status" value="1"/>
</dbReference>
<dbReference type="Proteomes" id="UP001265983">
    <property type="component" value="Unassembled WGS sequence"/>
</dbReference>
<comment type="catalytic activity">
    <reaction evidence="7">
        <text>(8S)-8-amino-7-oxononanoate + S-adenosyl-L-methionine = S-adenosyl-4-methylsulfanyl-2-oxobutanoate + (7R,8S)-7,8-diammoniononanoate</text>
        <dbReference type="Rhea" id="RHEA:16861"/>
        <dbReference type="ChEBI" id="CHEBI:16490"/>
        <dbReference type="ChEBI" id="CHEBI:59789"/>
        <dbReference type="ChEBI" id="CHEBI:149468"/>
        <dbReference type="ChEBI" id="CHEBI:149469"/>
        <dbReference type="EC" id="2.6.1.62"/>
    </reaction>
</comment>
<dbReference type="FunFam" id="3.40.640.10:FF:000004">
    <property type="entry name" value="Acetylornithine aminotransferase"/>
    <property type="match status" value="1"/>
</dbReference>
<sequence length="437" mass="47363">MFNTDELENNSFAQFDRDHIWHPYGPMPATVAPYVVVATDNTDIILNNGTRLIDGMSSWWAAAFGHGNERLKAAAHRQIDTMSHVMFGGLTHVPAIKLAQQLCDLTDEPLTKVFFSDSGSVAVEVALKMAYQYQLGQGHPERRRMLTWRGGYHGDTFATMSLCDPEGGMHAMWEGRVMDNVFASRPPLWGASSNEISAYIDHLDSLIDSTIAGIIVEPVVQGAGGMRFHAPEVLKGIRQLCDQHRILFIADEIATGFGRTGNLFATQAAKVTPDILCVGKSLTGGFMSLAATITTDAVAESISSAAGGGALMHGPTFMGNPLACAVASEALSIIAEGNWKQQVAEIEDELKKGLAPLASNPTVRHVRVLGAIGVVEMKEPVDMKLATHAAVNAGVWLRPFGRLVYTMPPFVCTHEQIKKISRAIASIVHTEQERFGR</sequence>
<evidence type="ECO:0000256" key="2">
    <source>
        <dbReference type="ARBA" id="ARBA00022576"/>
    </source>
</evidence>
<dbReference type="SUPFAM" id="SSF53383">
    <property type="entry name" value="PLP-dependent transferases"/>
    <property type="match status" value="1"/>
</dbReference>
<evidence type="ECO:0000256" key="1">
    <source>
        <dbReference type="ARBA" id="ARBA00001933"/>
    </source>
</evidence>
<feature type="binding site" evidence="7">
    <location>
        <position position="398"/>
    </location>
    <ligand>
        <name>substrate</name>
    </ligand>
</feature>
<dbReference type="InterPro" id="IPR049704">
    <property type="entry name" value="Aminotrans_3_PPA_site"/>
</dbReference>
<keyword evidence="5 7" id="KW-0093">Biotin biosynthesis</keyword>
<dbReference type="EMBL" id="LR738855">
    <property type="protein sequence ID" value="VZH85189.1"/>
    <property type="molecule type" value="Genomic_DNA"/>
</dbReference>
<accession>A0A6I8MHF8</accession>